<protein>
    <recommendedName>
        <fullName evidence="4">Leucine-rich repeat protein</fullName>
    </recommendedName>
</protein>
<dbReference type="Proteomes" id="UP000070089">
    <property type="component" value="Unassembled WGS sequence"/>
</dbReference>
<evidence type="ECO:0000313" key="3">
    <source>
        <dbReference type="Proteomes" id="UP000070089"/>
    </source>
</evidence>
<dbReference type="AlphaFoldDB" id="A0A132NX18"/>
<organism evidence="2 3">
    <name type="scientific">Giardia duodenalis assemblage B</name>
    <dbReference type="NCBI Taxonomy" id="1394984"/>
    <lineage>
        <taxon>Eukaryota</taxon>
        <taxon>Metamonada</taxon>
        <taxon>Diplomonadida</taxon>
        <taxon>Hexamitidae</taxon>
        <taxon>Giardiinae</taxon>
        <taxon>Giardia</taxon>
    </lineage>
</organism>
<gene>
    <name evidence="2" type="ORF">QR46_1351</name>
</gene>
<evidence type="ECO:0000313" key="2">
    <source>
        <dbReference type="EMBL" id="KWX14608.1"/>
    </source>
</evidence>
<proteinExistence type="predicted"/>
<name>A0A132NX18_GIAIN</name>
<accession>A0A132NX18</accession>
<comment type="caution">
    <text evidence="2">The sequence shown here is derived from an EMBL/GenBank/DDBJ whole genome shotgun (WGS) entry which is preliminary data.</text>
</comment>
<evidence type="ECO:0000256" key="1">
    <source>
        <dbReference type="SAM" id="MobiDB-lite"/>
    </source>
</evidence>
<dbReference type="VEuPathDB" id="GiardiaDB:QR46_1351"/>
<dbReference type="OrthoDB" id="10255134at2759"/>
<evidence type="ECO:0008006" key="4">
    <source>
        <dbReference type="Google" id="ProtNLM"/>
    </source>
</evidence>
<dbReference type="EMBL" id="JXTI01000027">
    <property type="protein sequence ID" value="KWX14608.1"/>
    <property type="molecule type" value="Genomic_DNA"/>
</dbReference>
<reference evidence="2 3" key="1">
    <citation type="journal article" date="2015" name="Mol. Biochem. Parasitol.">
        <title>Identification of polymorphic genes for use in assemblage B genotyping assays through comparative genomics of multiple assemblage B Giardia duodenalis isolates.</title>
        <authorList>
            <person name="Wielinga C."/>
            <person name="Thompson R.C."/>
            <person name="Monis P."/>
            <person name="Ryan U."/>
        </authorList>
    </citation>
    <scope>NUCLEOTIDE SEQUENCE [LARGE SCALE GENOMIC DNA]</scope>
    <source>
        <strain evidence="2 3">BAH15c1</strain>
    </source>
</reference>
<dbReference type="SUPFAM" id="SSF52047">
    <property type="entry name" value="RNI-like"/>
    <property type="match status" value="1"/>
</dbReference>
<feature type="region of interest" description="Disordered" evidence="1">
    <location>
        <begin position="16"/>
        <end position="38"/>
    </location>
</feature>
<sequence>MPILTPPPLKRLLVSSRSTASSINSPQTRLTAQPENRSSPLPLIQNGVLFVRDNFSARYEVFERICRDVHTIIIEDLIGKEREHGKTLLWILNAASCASTIKKLIVRNSPSIFFYPFIALSYRLPRLEHLQLHDIQFNLPANLVLPYIDYAFSSLSSLSLGISMASSYQFPIDLITGASLSHKLGMLAACTTPAVVFSNLRALEIIDCHWISSKLLSSVADCFPLLRKLRFSRCSTPQAESLTGTQDARNMGISSLSILKLDILELSLPFYRLEDLHALETLPSLELTLNGDACVSGAGHTTVAELLSVPLTHGHELDGDDCVVRARETLKRLEGKHKLTLSSG</sequence>
<dbReference type="InterPro" id="IPR032675">
    <property type="entry name" value="LRR_dom_sf"/>
</dbReference>
<dbReference type="Gene3D" id="3.80.10.10">
    <property type="entry name" value="Ribonuclease Inhibitor"/>
    <property type="match status" value="1"/>
</dbReference>